<dbReference type="STRING" id="593907.Celgi_0212"/>
<protein>
    <recommendedName>
        <fullName evidence="4">Integral membrane protein</fullName>
    </recommendedName>
</protein>
<accession>F8A3H4</accession>
<proteinExistence type="predicted"/>
<reference evidence="3" key="1">
    <citation type="submission" date="2011-04" db="EMBL/GenBank/DDBJ databases">
        <title>Complete sequence of Cellvibrio gilvus ATCC 13127.</title>
        <authorList>
            <person name="Lucas S."/>
            <person name="Han J."/>
            <person name="Lapidus A."/>
            <person name="Cheng J.-F."/>
            <person name="Goodwin L."/>
            <person name="Pitluck S."/>
            <person name="Peters L."/>
            <person name="Munk A."/>
            <person name="Detter J.C."/>
            <person name="Han C."/>
            <person name="Tapia R."/>
            <person name="Land M."/>
            <person name="Hauser L."/>
            <person name="Kyrpides N."/>
            <person name="Ivanova N."/>
            <person name="Ovchinnikova G."/>
            <person name="Pagani I."/>
            <person name="Mead D."/>
            <person name="Brumm P."/>
            <person name="Woyke T."/>
        </authorList>
    </citation>
    <scope>NUCLEOTIDE SEQUENCE [LARGE SCALE GENOMIC DNA]</scope>
    <source>
        <strain evidence="3">ATCC 13127 / NRRL B-14078</strain>
    </source>
</reference>
<dbReference type="KEGG" id="cga:Celgi_0212"/>
<feature type="transmembrane region" description="Helical" evidence="1">
    <location>
        <begin position="145"/>
        <end position="164"/>
    </location>
</feature>
<evidence type="ECO:0000313" key="2">
    <source>
        <dbReference type="EMBL" id="AEI10738.1"/>
    </source>
</evidence>
<dbReference type="AlphaFoldDB" id="F8A3H4"/>
<evidence type="ECO:0000256" key="1">
    <source>
        <dbReference type="SAM" id="Phobius"/>
    </source>
</evidence>
<gene>
    <name evidence="2" type="ordered locus">Celgi_0212</name>
</gene>
<sequence>MQDAVHDLPGDDEPVPMTTTERSVWAYLVAVVLTSGAYLLYLGVQLARTPAHEIEWVVPMLWTLGASVVGSILLTIVGTIVGSVTATIGRAAAGRTEHHAPVVESGTDARDDEIGLRAHRAHIGVLAAGFVWALVLAMLDADTFWIGNLLFVVGTAGALVETTTKLRLYRRGF</sequence>
<organism evidence="2 3">
    <name type="scientific">Cellulomonas gilvus (strain ATCC 13127 / NRRL B-14078)</name>
    <name type="common">Cellvibrio gilvus</name>
    <dbReference type="NCBI Taxonomy" id="593907"/>
    <lineage>
        <taxon>Bacteria</taxon>
        <taxon>Bacillati</taxon>
        <taxon>Actinomycetota</taxon>
        <taxon>Actinomycetes</taxon>
        <taxon>Micrococcales</taxon>
        <taxon>Cellulomonadaceae</taxon>
        <taxon>Cellulomonas</taxon>
    </lineage>
</organism>
<keyword evidence="1" id="KW-0472">Membrane</keyword>
<dbReference type="Proteomes" id="UP000000485">
    <property type="component" value="Chromosome"/>
</dbReference>
<feature type="transmembrane region" description="Helical" evidence="1">
    <location>
        <begin position="24"/>
        <end position="44"/>
    </location>
</feature>
<evidence type="ECO:0008006" key="4">
    <source>
        <dbReference type="Google" id="ProtNLM"/>
    </source>
</evidence>
<keyword evidence="1" id="KW-0812">Transmembrane</keyword>
<feature type="transmembrane region" description="Helical" evidence="1">
    <location>
        <begin position="121"/>
        <end position="139"/>
    </location>
</feature>
<dbReference type="EMBL" id="CP002665">
    <property type="protein sequence ID" value="AEI10738.1"/>
    <property type="molecule type" value="Genomic_DNA"/>
</dbReference>
<keyword evidence="3" id="KW-1185">Reference proteome</keyword>
<feature type="transmembrane region" description="Helical" evidence="1">
    <location>
        <begin position="56"/>
        <end position="81"/>
    </location>
</feature>
<dbReference type="HOGENOM" id="CLU_131973_0_0_11"/>
<name>F8A3H4_CELGA</name>
<evidence type="ECO:0000313" key="3">
    <source>
        <dbReference type="Proteomes" id="UP000000485"/>
    </source>
</evidence>
<keyword evidence="1" id="KW-1133">Transmembrane helix</keyword>